<dbReference type="Proteomes" id="UP000887458">
    <property type="component" value="Unassembled WGS sequence"/>
</dbReference>
<proteinExistence type="predicted"/>
<evidence type="ECO:0000313" key="2">
    <source>
        <dbReference type="Proteomes" id="UP000887458"/>
    </source>
</evidence>
<reference evidence="1 2" key="1">
    <citation type="journal article" date="2018" name="J. Allergy Clin. Immunol.">
        <title>High-quality assembly of Dermatophagoides pteronyssinus genome and transcriptome reveals a wide range of novel allergens.</title>
        <authorList>
            <person name="Liu X.Y."/>
            <person name="Yang K.Y."/>
            <person name="Wang M.Q."/>
            <person name="Kwok J.S."/>
            <person name="Zeng X."/>
            <person name="Yang Z."/>
            <person name="Xiao X.J."/>
            <person name="Lau C.P."/>
            <person name="Li Y."/>
            <person name="Huang Z.M."/>
            <person name="Ba J.G."/>
            <person name="Yim A.K."/>
            <person name="Ouyang C.Y."/>
            <person name="Ngai S.M."/>
            <person name="Chan T.F."/>
            <person name="Leung E.L."/>
            <person name="Liu L."/>
            <person name="Liu Z.G."/>
            <person name="Tsui S.K."/>
        </authorList>
    </citation>
    <scope>NUCLEOTIDE SEQUENCE [LARGE SCALE GENOMIC DNA]</scope>
    <source>
        <strain evidence="1">Derp</strain>
    </source>
</reference>
<name>A0ABQ8JNB1_DERPT</name>
<reference evidence="1 2" key="2">
    <citation type="journal article" date="2022" name="Mol. Biol. Evol.">
        <title>Comparative Genomics Reveals Insights into the Divergent Evolution of Astigmatic Mites and Household Pest Adaptations.</title>
        <authorList>
            <person name="Xiong Q."/>
            <person name="Wan A.T."/>
            <person name="Liu X."/>
            <person name="Fung C.S."/>
            <person name="Xiao X."/>
            <person name="Malainual N."/>
            <person name="Hou J."/>
            <person name="Wang L."/>
            <person name="Wang M."/>
            <person name="Yang K.Y."/>
            <person name="Cui Y."/>
            <person name="Leung E.L."/>
            <person name="Nong W."/>
            <person name="Shin S.K."/>
            <person name="Au S.W."/>
            <person name="Jeong K.Y."/>
            <person name="Chew F.T."/>
            <person name="Hui J.H."/>
            <person name="Leung T.F."/>
            <person name="Tungtrongchitr A."/>
            <person name="Zhong N."/>
            <person name="Liu Z."/>
            <person name="Tsui S.K."/>
        </authorList>
    </citation>
    <scope>NUCLEOTIDE SEQUENCE [LARGE SCALE GENOMIC DNA]</scope>
    <source>
        <strain evidence="1">Derp</strain>
    </source>
</reference>
<organism evidence="1 2">
    <name type="scientific">Dermatophagoides pteronyssinus</name>
    <name type="common">European house dust mite</name>
    <dbReference type="NCBI Taxonomy" id="6956"/>
    <lineage>
        <taxon>Eukaryota</taxon>
        <taxon>Metazoa</taxon>
        <taxon>Ecdysozoa</taxon>
        <taxon>Arthropoda</taxon>
        <taxon>Chelicerata</taxon>
        <taxon>Arachnida</taxon>
        <taxon>Acari</taxon>
        <taxon>Acariformes</taxon>
        <taxon>Sarcoptiformes</taxon>
        <taxon>Astigmata</taxon>
        <taxon>Psoroptidia</taxon>
        <taxon>Analgoidea</taxon>
        <taxon>Pyroglyphidae</taxon>
        <taxon>Dermatophagoidinae</taxon>
        <taxon>Dermatophagoides</taxon>
    </lineage>
</organism>
<dbReference type="EMBL" id="NJHN03000030">
    <property type="protein sequence ID" value="KAH9424101.1"/>
    <property type="molecule type" value="Genomic_DNA"/>
</dbReference>
<evidence type="ECO:0000313" key="1">
    <source>
        <dbReference type="EMBL" id="KAH9424101.1"/>
    </source>
</evidence>
<keyword evidence="2" id="KW-1185">Reference proteome</keyword>
<protein>
    <submittedName>
        <fullName evidence="1">Uncharacterized protein</fullName>
    </submittedName>
</protein>
<gene>
    <name evidence="1" type="ORF">DERP_008949</name>
</gene>
<sequence length="66" mass="7864">MNFYCSALKCCYSIDRMPSSTSFNNNDEPWRKLLFKQVESIKSLFILLFYLNILNKSTNQPTFNRE</sequence>
<comment type="caution">
    <text evidence="1">The sequence shown here is derived from an EMBL/GenBank/DDBJ whole genome shotgun (WGS) entry which is preliminary data.</text>
</comment>
<accession>A0ABQ8JNB1</accession>